<proteinExistence type="predicted"/>
<sequence>MSLITDLNLADHDALYERLIAAHEGLNEAESAAFNARLILILMNHIGDRRVLEEAFELAARAGRPDASPKTGQMRADS</sequence>
<gene>
    <name evidence="1" type="ORF">BMG03_05340</name>
</gene>
<dbReference type="RefSeq" id="WP_075777559.1">
    <property type="nucleotide sequence ID" value="NZ_CP019437.1"/>
</dbReference>
<accession>A0ABM6IEX1</accession>
<dbReference type="InterPro" id="IPR021233">
    <property type="entry name" value="DUF2783"/>
</dbReference>
<evidence type="ECO:0008006" key="3">
    <source>
        <dbReference type="Google" id="ProtNLM"/>
    </source>
</evidence>
<name>A0ABM6IEX1_9RHOB</name>
<reference evidence="1 2" key="1">
    <citation type="submission" date="2017-01" db="EMBL/GenBank/DDBJ databases">
        <title>The complete genome sequence of a sulfur-oxidizing marine bacterium Thioclava sp. 25B10_4T.</title>
        <authorList>
            <person name="Liu Y."/>
            <person name="Lai Q."/>
            <person name="Shao Z."/>
        </authorList>
    </citation>
    <scope>NUCLEOTIDE SEQUENCE [LARGE SCALE GENOMIC DNA]</scope>
    <source>
        <strain evidence="1 2">25B10_4</strain>
    </source>
</reference>
<organism evidence="1 2">
    <name type="scientific">Thioclava nitratireducens</name>
    <dbReference type="NCBI Taxonomy" id="1915078"/>
    <lineage>
        <taxon>Bacteria</taxon>
        <taxon>Pseudomonadati</taxon>
        <taxon>Pseudomonadota</taxon>
        <taxon>Alphaproteobacteria</taxon>
        <taxon>Rhodobacterales</taxon>
        <taxon>Paracoccaceae</taxon>
        <taxon>Thioclava</taxon>
    </lineage>
</organism>
<evidence type="ECO:0000313" key="2">
    <source>
        <dbReference type="Proteomes" id="UP000185622"/>
    </source>
</evidence>
<dbReference type="EMBL" id="CP019437">
    <property type="protein sequence ID" value="AQS47282.1"/>
    <property type="molecule type" value="Genomic_DNA"/>
</dbReference>
<dbReference type="Proteomes" id="UP000185622">
    <property type="component" value="Chromosome"/>
</dbReference>
<protein>
    <recommendedName>
        <fullName evidence="3">DUF2783 domain-containing protein</fullName>
    </recommendedName>
</protein>
<dbReference type="Pfam" id="PF10932">
    <property type="entry name" value="DUF2783"/>
    <property type="match status" value="1"/>
</dbReference>
<evidence type="ECO:0000313" key="1">
    <source>
        <dbReference type="EMBL" id="AQS47282.1"/>
    </source>
</evidence>
<keyword evidence="2" id="KW-1185">Reference proteome</keyword>